<dbReference type="Gene3D" id="3.40.50.2000">
    <property type="entry name" value="Glycogen Phosphorylase B"/>
    <property type="match status" value="1"/>
</dbReference>
<dbReference type="SUPFAM" id="SSF53756">
    <property type="entry name" value="UDP-Glycosyltransferase/glycogen phosphorylase"/>
    <property type="match status" value="1"/>
</dbReference>
<name>A0ABT3ZN33_9BURK</name>
<evidence type="ECO:0000313" key="2">
    <source>
        <dbReference type="Proteomes" id="UP001082899"/>
    </source>
</evidence>
<gene>
    <name evidence="1" type="ORF">OVY01_11940</name>
</gene>
<keyword evidence="2" id="KW-1185">Reference proteome</keyword>
<dbReference type="PANTHER" id="PTHR21015:SF22">
    <property type="entry name" value="GLYCOSYLTRANSFERASE"/>
    <property type="match status" value="1"/>
</dbReference>
<comment type="caution">
    <text evidence="1">The sequence shown here is derived from an EMBL/GenBank/DDBJ whole genome shotgun (WGS) entry which is preliminary data.</text>
</comment>
<reference evidence="1" key="1">
    <citation type="submission" date="2022-11" db="EMBL/GenBank/DDBJ databases">
        <title>Robbsia betulipollinis sp. nov., isolated from pollen of birch (Betula pendula).</title>
        <authorList>
            <person name="Shi H."/>
            <person name="Ambika Manirajan B."/>
            <person name="Ratering S."/>
            <person name="Geissler-Plaum R."/>
            <person name="Schnell S."/>
        </authorList>
    </citation>
    <scope>NUCLEOTIDE SEQUENCE</scope>
    <source>
        <strain evidence="1">Bb-Pol-6</strain>
    </source>
</reference>
<organism evidence="1 2">
    <name type="scientific">Robbsia betulipollinis</name>
    <dbReference type="NCBI Taxonomy" id="2981849"/>
    <lineage>
        <taxon>Bacteria</taxon>
        <taxon>Pseudomonadati</taxon>
        <taxon>Pseudomonadota</taxon>
        <taxon>Betaproteobacteria</taxon>
        <taxon>Burkholderiales</taxon>
        <taxon>Burkholderiaceae</taxon>
        <taxon>Robbsia</taxon>
    </lineage>
</organism>
<proteinExistence type="predicted"/>
<accession>A0ABT3ZN33</accession>
<dbReference type="RefSeq" id="WP_267847791.1">
    <property type="nucleotide sequence ID" value="NZ_JAPMXC010000002.1"/>
</dbReference>
<evidence type="ECO:0000313" key="1">
    <source>
        <dbReference type="EMBL" id="MCY0387934.1"/>
    </source>
</evidence>
<dbReference type="EMBL" id="JAPMXC010000002">
    <property type="protein sequence ID" value="MCY0387934.1"/>
    <property type="molecule type" value="Genomic_DNA"/>
</dbReference>
<protein>
    <recommendedName>
        <fullName evidence="3">Glycosyl transferase family 28 C-terminal domain-containing protein</fullName>
    </recommendedName>
</protein>
<dbReference type="Proteomes" id="UP001082899">
    <property type="component" value="Unassembled WGS sequence"/>
</dbReference>
<dbReference type="PANTHER" id="PTHR21015">
    <property type="entry name" value="UDP-N-ACETYLGLUCOSAMINE--N-ACETYLMURAMYL-(PENTAPEPTIDE) PYROPHOSPHORYL-UNDECAPRENOL N-ACETYLGLUCOSAMINE TRANSFERASE 1"/>
    <property type="match status" value="1"/>
</dbReference>
<evidence type="ECO:0008006" key="3">
    <source>
        <dbReference type="Google" id="ProtNLM"/>
    </source>
</evidence>
<sequence length="354" mass="37954">MRKVSIGYYAHHHGSGHVSRALQIGRFLDHPPTLFSSAPLPDHDASHVTFCRLDPDTGNALANPTPHGLHYAPTGLRGIVERTGRMVDWFRAQWPCVLVVDVSVEVALLARLCAVPTILIRQNGIRTDAPHRLAYDSAVALLAPFPAALGAKPEDDAWGGKTVFTGFISRYSTPARTLPAAPNTVSVLIGHGGTMVTLADLCAAARATPAWRWSVLGPIAPDSAVSCPANLDLLGIVPDPAEHLRRAQIVVGSAGDNVVAEMAYLRCRYIALSEPRPFDEQILTAQTLERLGLALHCPDWPVAPAWPALLQRASALDASGWNAFTAQSGAETAARAIQAISDQAWKHGIENRQS</sequence>